<accession>A0ABQ5K6N6</accession>
<protein>
    <submittedName>
        <fullName evidence="2">Uncharacterized protein</fullName>
    </submittedName>
</protein>
<evidence type="ECO:0000313" key="2">
    <source>
        <dbReference type="EMBL" id="GKT27612.1"/>
    </source>
</evidence>
<reference evidence="2" key="1">
    <citation type="submission" date="2022-03" db="EMBL/GenBank/DDBJ databases">
        <title>Draft genome sequence of Aduncisulcus paluster, a free-living microaerophilic Fornicata.</title>
        <authorList>
            <person name="Yuyama I."/>
            <person name="Kume K."/>
            <person name="Tamura T."/>
            <person name="Inagaki Y."/>
            <person name="Hashimoto T."/>
        </authorList>
    </citation>
    <scope>NUCLEOTIDE SEQUENCE</scope>
    <source>
        <strain evidence="2">NY0171</strain>
    </source>
</reference>
<evidence type="ECO:0000256" key="1">
    <source>
        <dbReference type="SAM" id="MobiDB-lite"/>
    </source>
</evidence>
<sequence>MSDLSIGDLSDDKEYEYDDHLSIEKHDQFLIRKPSESDAQLKILHVCDGVRSIRAVPTSSSFKISDWKNNTSHSRPMSQQRLHPAFKSAEIQALMAKRSPSSAYSGVNPEDRDMGLGPDDDDLSDIIYEDDGPSQSESMLPLLMSAIHAADGEIDFGITKRFEESLRRSNPPSIEIPHDREETFRKTEEEQQNGIIRAKNKHLLKRYFPKSDEIVGARVKTMIEKKRKEKKIYRHDDTPLSATQGHRLDISSSQRNFASRRDIQKKKKIESHVLREVERRKAMNGSCDIVVNPPFRFLSTQHRLGMKYYTQQTVQTEETHPYGQKLREYHKKQPYVGEDLLSSTKKGRQTIHQRPSSAFPLYHRNTTKSVNYGHKRPITTGSSGIRGPQSHFTSYYGDSSYDQKDSRPSHPQYNPQSLSAIPPPRHPASDPRESISFERRMRPRSASVTGSRYHKDSSSNPVHPHRSGFRSVSIEEAPVSRVRPSSAYVSPTSSKISTTGPHSQHQQYYTSTQRQPALSTHKPRKSASQYGGIGFGSTRSVFSGGSTRQKSKPLRPSSGFGGGPPLSRTYNVSKYGVRNPLSKTTTKPFTFALSTRTKGY</sequence>
<feature type="compositionally biased region" description="Polar residues" evidence="1">
    <location>
        <begin position="409"/>
        <end position="419"/>
    </location>
</feature>
<evidence type="ECO:0000313" key="3">
    <source>
        <dbReference type="Proteomes" id="UP001057375"/>
    </source>
</evidence>
<feature type="compositionally biased region" description="Polar residues" evidence="1">
    <location>
        <begin position="537"/>
        <end position="548"/>
    </location>
</feature>
<dbReference type="EMBL" id="BQXS01012758">
    <property type="protein sequence ID" value="GKT27612.1"/>
    <property type="molecule type" value="Genomic_DNA"/>
</dbReference>
<proteinExistence type="predicted"/>
<feature type="region of interest" description="Disordered" evidence="1">
    <location>
        <begin position="341"/>
        <end position="566"/>
    </location>
</feature>
<keyword evidence="3" id="KW-1185">Reference proteome</keyword>
<feature type="compositionally biased region" description="Polar residues" evidence="1">
    <location>
        <begin position="487"/>
        <end position="518"/>
    </location>
</feature>
<dbReference type="Proteomes" id="UP001057375">
    <property type="component" value="Unassembled WGS sequence"/>
</dbReference>
<gene>
    <name evidence="2" type="ORF">ADUPG1_013925</name>
</gene>
<feature type="compositionally biased region" description="Basic and acidic residues" evidence="1">
    <location>
        <begin position="427"/>
        <end position="440"/>
    </location>
</feature>
<organism evidence="2 3">
    <name type="scientific">Aduncisulcus paluster</name>
    <dbReference type="NCBI Taxonomy" id="2918883"/>
    <lineage>
        <taxon>Eukaryota</taxon>
        <taxon>Metamonada</taxon>
        <taxon>Carpediemonas-like organisms</taxon>
        <taxon>Aduncisulcus</taxon>
    </lineage>
</organism>
<name>A0ABQ5K6N6_9EUKA</name>
<comment type="caution">
    <text evidence="2">The sequence shown here is derived from an EMBL/GenBank/DDBJ whole genome shotgun (WGS) entry which is preliminary data.</text>
</comment>
<feature type="region of interest" description="Disordered" evidence="1">
    <location>
        <begin position="97"/>
        <end position="118"/>
    </location>
</feature>